<dbReference type="EMBL" id="MJUW02000075">
    <property type="protein sequence ID" value="OQD45749.1"/>
    <property type="molecule type" value="Genomic_DNA"/>
</dbReference>
<feature type="domain" description="Glycosyltransferase 2-like" evidence="2">
    <location>
        <begin position="22"/>
        <end position="143"/>
    </location>
</feature>
<evidence type="ECO:0000259" key="2">
    <source>
        <dbReference type="Pfam" id="PF00535"/>
    </source>
</evidence>
<dbReference type="InterPro" id="IPR001173">
    <property type="entry name" value="Glyco_trans_2-like"/>
</dbReference>
<feature type="transmembrane region" description="Helical" evidence="1">
    <location>
        <begin position="219"/>
        <end position="240"/>
    </location>
</feature>
<dbReference type="PANTHER" id="PTHR43685">
    <property type="entry name" value="GLYCOSYLTRANSFERASE"/>
    <property type="match status" value="1"/>
</dbReference>
<dbReference type="InterPro" id="IPR029044">
    <property type="entry name" value="Nucleotide-diphossugar_trans"/>
</dbReference>
<gene>
    <name evidence="3" type="ORF">BIY37_06795</name>
</gene>
<reference evidence="3 4" key="1">
    <citation type="journal article" date="2016" name="Genome Announc.">
        <title>Draft Genome Sequence of the Anaerobic Ammonium-Oxidizing Bacterium 'Candidatus Brocadia sp. 40'.</title>
        <authorList>
            <person name="Ali M."/>
            <person name="Haroon M.F."/>
            <person name="Narita Y."/>
            <person name="Zhang L."/>
            <person name="Rangel Shaw D."/>
            <person name="Okabe S."/>
            <person name="Saikaly P.E."/>
        </authorList>
    </citation>
    <scope>NUCLEOTIDE SEQUENCE [LARGE SCALE GENOMIC DNA]</scope>
    <source>
        <strain evidence="3 4">40</strain>
    </source>
</reference>
<keyword evidence="4" id="KW-1185">Reference proteome</keyword>
<evidence type="ECO:0000313" key="3">
    <source>
        <dbReference type="EMBL" id="OQD45749.1"/>
    </source>
</evidence>
<evidence type="ECO:0000313" key="4">
    <source>
        <dbReference type="Proteomes" id="UP000242219"/>
    </source>
</evidence>
<dbReference type="RefSeq" id="WP_070067072.1">
    <property type="nucleotide sequence ID" value="NZ_MJUW02000075.1"/>
</dbReference>
<sequence>MKVDRITLLGSPHKNSCNPLVSVVIPAYNEEQYLSGTLQSVINQDFQNFELIVVNNNSTDKTAEIAENFGAKIIFEPRQGVGFARQRGFMEAKGSIIATTDADTILPSNWLSRIVDKFEKDENLVAFGGLYTLYSGPLSARLTFSYFAHPAWALDKFFSGGWGLPGVNFAVRKDAFLKVGGFKTELSIGEDAEISRRLRKTGKVLLDPSFLVKTSGRRYRSGLIVGFMTYLPNGITRILFNKHKFLKLPAIRSERPLLPRLLARFIFVLIIMTFSFFYFSHYCPLRAGLKRPNFIINKIKAKQTRMKSS</sequence>
<dbReference type="InterPro" id="IPR050834">
    <property type="entry name" value="Glycosyltransf_2"/>
</dbReference>
<name>A0A1V6M021_9BACT</name>
<evidence type="ECO:0000256" key="1">
    <source>
        <dbReference type="SAM" id="Phobius"/>
    </source>
</evidence>
<dbReference type="CDD" id="cd00761">
    <property type="entry name" value="Glyco_tranf_GTA_type"/>
    <property type="match status" value="1"/>
</dbReference>
<dbReference type="Pfam" id="PF00535">
    <property type="entry name" value="Glycos_transf_2"/>
    <property type="match status" value="1"/>
</dbReference>
<dbReference type="PANTHER" id="PTHR43685:SF2">
    <property type="entry name" value="GLYCOSYLTRANSFERASE 2-LIKE DOMAIN-CONTAINING PROTEIN"/>
    <property type="match status" value="1"/>
</dbReference>
<keyword evidence="1" id="KW-1133">Transmembrane helix</keyword>
<dbReference type="Gene3D" id="3.90.550.10">
    <property type="entry name" value="Spore Coat Polysaccharide Biosynthesis Protein SpsA, Chain A"/>
    <property type="match status" value="1"/>
</dbReference>
<organism evidence="3 4">
    <name type="scientific">Candidatus Brocadia sapporoensis</name>
    <dbReference type="NCBI Taxonomy" id="392547"/>
    <lineage>
        <taxon>Bacteria</taxon>
        <taxon>Pseudomonadati</taxon>
        <taxon>Planctomycetota</taxon>
        <taxon>Candidatus Brocadiia</taxon>
        <taxon>Candidatus Brocadiales</taxon>
        <taxon>Candidatus Brocadiaceae</taxon>
        <taxon>Candidatus Brocadia</taxon>
    </lineage>
</organism>
<proteinExistence type="predicted"/>
<accession>A0A1V6M021</accession>
<dbReference type="SUPFAM" id="SSF53448">
    <property type="entry name" value="Nucleotide-diphospho-sugar transferases"/>
    <property type="match status" value="1"/>
</dbReference>
<dbReference type="AlphaFoldDB" id="A0A1V6M021"/>
<protein>
    <recommendedName>
        <fullName evidence="2">Glycosyltransferase 2-like domain-containing protein</fullName>
    </recommendedName>
</protein>
<comment type="caution">
    <text evidence="3">The sequence shown here is derived from an EMBL/GenBank/DDBJ whole genome shotgun (WGS) entry which is preliminary data.</text>
</comment>
<keyword evidence="1" id="KW-0812">Transmembrane</keyword>
<dbReference type="Proteomes" id="UP000242219">
    <property type="component" value="Unassembled WGS sequence"/>
</dbReference>
<keyword evidence="1" id="KW-0472">Membrane</keyword>
<feature type="transmembrane region" description="Helical" evidence="1">
    <location>
        <begin position="261"/>
        <end position="279"/>
    </location>
</feature>